<evidence type="ECO:0000256" key="3">
    <source>
        <dbReference type="ARBA" id="ARBA00019539"/>
    </source>
</evidence>
<protein>
    <recommendedName>
        <fullName evidence="2">Inclusion body clearance protein IML2</fullName>
    </recommendedName>
    <alternativeName>
        <fullName evidence="3">Inclusion body clearance protein iml2</fullName>
    </alternativeName>
</protein>
<comment type="subunit">
    <text evidence="1">Interacts with lipid droplet proteins.</text>
</comment>
<reference evidence="6" key="1">
    <citation type="journal article" date="2020" name="Stud. Mycol.">
        <title>101 Dothideomycetes genomes: a test case for predicting lifestyles and emergence of pathogens.</title>
        <authorList>
            <person name="Haridas S."/>
            <person name="Albert R."/>
            <person name="Binder M."/>
            <person name="Bloem J."/>
            <person name="Labutti K."/>
            <person name="Salamov A."/>
            <person name="Andreopoulos B."/>
            <person name="Baker S."/>
            <person name="Barry K."/>
            <person name="Bills G."/>
            <person name="Bluhm B."/>
            <person name="Cannon C."/>
            <person name="Castanera R."/>
            <person name="Culley D."/>
            <person name="Daum C."/>
            <person name="Ezra D."/>
            <person name="Gonzalez J."/>
            <person name="Henrissat B."/>
            <person name="Kuo A."/>
            <person name="Liang C."/>
            <person name="Lipzen A."/>
            <person name="Lutzoni F."/>
            <person name="Magnuson J."/>
            <person name="Mondo S."/>
            <person name="Nolan M."/>
            <person name="Ohm R."/>
            <person name="Pangilinan J."/>
            <person name="Park H.-J."/>
            <person name="Ramirez L."/>
            <person name="Alfaro M."/>
            <person name="Sun H."/>
            <person name="Tritt A."/>
            <person name="Yoshinaga Y."/>
            <person name="Zwiers L.-H."/>
            <person name="Turgeon B."/>
            <person name="Goodwin S."/>
            <person name="Spatafora J."/>
            <person name="Crous P."/>
            <person name="Grigoriev I."/>
        </authorList>
    </citation>
    <scope>NUCLEOTIDE SEQUENCE</scope>
    <source>
        <strain evidence="6">HMLAC05119</strain>
    </source>
</reference>
<comment type="function">
    <text evidence="4">Inclusion body (IB) resident protein that interacts strongly with lipid droplet (LD) proteins. Involved in LD-mediated IB clearing after protein folding stress, probably by enabling access to the IBs of an LD-stored soluble sterol derivative that acts as a chaperone in inclusion clearing.</text>
</comment>
<accession>A0A6A5QAJ9</accession>
<dbReference type="InterPro" id="IPR019412">
    <property type="entry name" value="IML2/TPR_39"/>
</dbReference>
<dbReference type="PANTHER" id="PTHR31859:SF1">
    <property type="entry name" value="TETRATRICOPEPTIDE REPEAT PROTEIN 39C"/>
    <property type="match status" value="1"/>
</dbReference>
<organism evidence="6 7">
    <name type="scientific">Ampelomyces quisqualis</name>
    <name type="common">Powdery mildew agent</name>
    <dbReference type="NCBI Taxonomy" id="50730"/>
    <lineage>
        <taxon>Eukaryota</taxon>
        <taxon>Fungi</taxon>
        <taxon>Dikarya</taxon>
        <taxon>Ascomycota</taxon>
        <taxon>Pezizomycotina</taxon>
        <taxon>Dothideomycetes</taxon>
        <taxon>Pleosporomycetidae</taxon>
        <taxon>Pleosporales</taxon>
        <taxon>Pleosporineae</taxon>
        <taxon>Phaeosphaeriaceae</taxon>
        <taxon>Ampelomyces</taxon>
    </lineage>
</organism>
<dbReference type="Pfam" id="PF10300">
    <property type="entry name" value="Iml2-TPR_39"/>
    <property type="match status" value="1"/>
</dbReference>
<dbReference type="PANTHER" id="PTHR31859">
    <property type="entry name" value="TETRATRICOPEPTIDE REPEAT PROTEIN 39 FAMILY MEMBER"/>
    <property type="match status" value="1"/>
</dbReference>
<keyword evidence="7" id="KW-1185">Reference proteome</keyword>
<dbReference type="AlphaFoldDB" id="A0A6A5QAJ9"/>
<dbReference type="EMBL" id="ML979142">
    <property type="protein sequence ID" value="KAF1911860.1"/>
    <property type="molecule type" value="Genomic_DNA"/>
</dbReference>
<evidence type="ECO:0000256" key="4">
    <source>
        <dbReference type="ARBA" id="ARBA00043897"/>
    </source>
</evidence>
<evidence type="ECO:0000313" key="7">
    <source>
        <dbReference type="Proteomes" id="UP000800096"/>
    </source>
</evidence>
<sequence>MLKVGGWLRGHAPTHTKSLNSLDELAQIQDAMSSVTHIMNDDLESAEAHLNKGTSPFHQLGSGVCMFMRATLGFEQETMREAANALYQAECSAYEQQRRAAKDPNAYQSPIYPPGTEYAVSQAEAQLMSAVVGLLNESLTEAIKSFYKLRKAYLALESVMENERNFLKQRSTSSVNSEGSSKPATGVSRSKTGSLRSKFSNSGIVDEKPPVSTGTSAGVSSTGLKQAPIVNEPPVKQETAQKVDKSVVKDDDDDEFDFVDAAEDKFGSATPGEYMGHVNVPADKNGSIALDTSQTKTKLDVDSSSAAALPPSNNSPTVAVPEAVQDFEKLTMDDMRGSESNISLLSDHPIDRFVLAGSNFCFGMLLLLLSFIPPSFASLLKIVGFKGDRERGMQMLWQATRFEDIHGAMAGVVLMGYLNGFTSICDIIPSTGAGSYPKERCKVLLRTMRGRYPKSHLWLVEESRMLAADRELEKAVDLVTAAGVSPLKQLEALSWFERSLNNMYMHDYKAISISFQKCIELNNWSHALYWYICGTAYVELYRRSMTTDPLAAAKYKEEAAELFQKVLPNIGKKRFMGRQLPFDIFVNRKLQKWEVRAKEWNCDMIDAVGVSPLEEMIYFWNGAKRMRTDHLETSLENLAWSESAANPHWAKESLDEKAILGILRASTYRNMGRTGEAKVILEKEIIPHDKMLFTGNLKDNWTAPCARYEMAANLWREADAGGQPAQHMDILNQCRDWLQEVTTWGGFDLDARIGMKITTGKDTLRKHGVQC</sequence>
<name>A0A6A5QAJ9_AMPQU</name>
<evidence type="ECO:0000256" key="5">
    <source>
        <dbReference type="SAM" id="MobiDB-lite"/>
    </source>
</evidence>
<dbReference type="OrthoDB" id="2154985at2759"/>
<evidence type="ECO:0000256" key="2">
    <source>
        <dbReference type="ARBA" id="ARBA00018424"/>
    </source>
</evidence>
<evidence type="ECO:0000256" key="1">
    <source>
        <dbReference type="ARBA" id="ARBA00011408"/>
    </source>
</evidence>
<gene>
    <name evidence="6" type="ORF">BDU57DRAFT_523927</name>
</gene>
<dbReference type="Proteomes" id="UP000800096">
    <property type="component" value="Unassembled WGS sequence"/>
</dbReference>
<proteinExistence type="predicted"/>
<feature type="compositionally biased region" description="Basic and acidic residues" evidence="5">
    <location>
        <begin position="239"/>
        <end position="249"/>
    </location>
</feature>
<feature type="compositionally biased region" description="Low complexity" evidence="5">
    <location>
        <begin position="211"/>
        <end position="223"/>
    </location>
</feature>
<dbReference type="GO" id="GO:0005829">
    <property type="term" value="C:cytosol"/>
    <property type="evidence" value="ECO:0007669"/>
    <property type="project" value="TreeGrafter"/>
</dbReference>
<evidence type="ECO:0000313" key="6">
    <source>
        <dbReference type="EMBL" id="KAF1911860.1"/>
    </source>
</evidence>
<dbReference type="GO" id="GO:0005634">
    <property type="term" value="C:nucleus"/>
    <property type="evidence" value="ECO:0007669"/>
    <property type="project" value="TreeGrafter"/>
</dbReference>
<feature type="compositionally biased region" description="Polar residues" evidence="5">
    <location>
        <begin position="168"/>
        <end position="203"/>
    </location>
</feature>
<dbReference type="GO" id="GO:0005741">
    <property type="term" value="C:mitochondrial outer membrane"/>
    <property type="evidence" value="ECO:0007669"/>
    <property type="project" value="TreeGrafter"/>
</dbReference>
<feature type="region of interest" description="Disordered" evidence="5">
    <location>
        <begin position="168"/>
        <end position="251"/>
    </location>
</feature>